<evidence type="ECO:0000313" key="9">
    <source>
        <dbReference type="Proteomes" id="UP000250140"/>
    </source>
</evidence>
<keyword evidence="9" id="KW-1185">Reference proteome</keyword>
<keyword evidence="4" id="KW-0274">FAD</keyword>
<dbReference type="Gene3D" id="3.50.50.60">
    <property type="entry name" value="FAD/NAD(P)-binding domain"/>
    <property type="match status" value="2"/>
</dbReference>
<dbReference type="AlphaFoldDB" id="A0A8E2F953"/>
<accession>A0A8E2F953</accession>
<comment type="similarity">
    <text evidence="2">Belongs to the FAD-binding monooxygenase family.</text>
</comment>
<organism evidence="8 9">
    <name type="scientific">Glonium stellatum</name>
    <dbReference type="NCBI Taxonomy" id="574774"/>
    <lineage>
        <taxon>Eukaryota</taxon>
        <taxon>Fungi</taxon>
        <taxon>Dikarya</taxon>
        <taxon>Ascomycota</taxon>
        <taxon>Pezizomycotina</taxon>
        <taxon>Dothideomycetes</taxon>
        <taxon>Pleosporomycetidae</taxon>
        <taxon>Gloniales</taxon>
        <taxon>Gloniaceae</taxon>
        <taxon>Glonium</taxon>
    </lineage>
</organism>
<dbReference type="InterPro" id="IPR020946">
    <property type="entry name" value="Flavin_mOase-like"/>
</dbReference>
<dbReference type="PANTHER" id="PTHR43098">
    <property type="entry name" value="L-ORNITHINE N(5)-MONOOXYGENASE-RELATED"/>
    <property type="match status" value="1"/>
</dbReference>
<dbReference type="EMBL" id="KV748837">
    <property type="protein sequence ID" value="OCL12744.1"/>
    <property type="molecule type" value="Genomic_DNA"/>
</dbReference>
<dbReference type="GO" id="GO:0004499">
    <property type="term" value="F:N,N-dimethylaniline monooxygenase activity"/>
    <property type="evidence" value="ECO:0007669"/>
    <property type="project" value="InterPro"/>
</dbReference>
<evidence type="ECO:0000256" key="6">
    <source>
        <dbReference type="ARBA" id="ARBA00023002"/>
    </source>
</evidence>
<dbReference type="InterPro" id="IPR050775">
    <property type="entry name" value="FAD-binding_Monooxygenases"/>
</dbReference>
<dbReference type="GO" id="GO:0050660">
    <property type="term" value="F:flavin adenine dinucleotide binding"/>
    <property type="evidence" value="ECO:0007669"/>
    <property type="project" value="InterPro"/>
</dbReference>
<evidence type="ECO:0000256" key="3">
    <source>
        <dbReference type="ARBA" id="ARBA00022630"/>
    </source>
</evidence>
<keyword evidence="3" id="KW-0285">Flavoprotein</keyword>
<protein>
    <submittedName>
        <fullName evidence="8">Monooxygenase</fullName>
    </submittedName>
</protein>
<dbReference type="PANTHER" id="PTHR43098:SF3">
    <property type="entry name" value="L-ORNITHINE N(5)-MONOOXYGENASE-RELATED"/>
    <property type="match status" value="1"/>
</dbReference>
<name>A0A8E2F953_9PEZI</name>
<evidence type="ECO:0000256" key="2">
    <source>
        <dbReference type="ARBA" id="ARBA00010139"/>
    </source>
</evidence>
<evidence type="ECO:0000313" key="8">
    <source>
        <dbReference type="EMBL" id="OCL12744.1"/>
    </source>
</evidence>
<sequence>MGSITKAPTYDAIIVGSGFGGCYILQKLRNEGFKCLVIDEAPELGGVWYWNCYAGARTDSKVPLYEFSDEKVWKDWLWTEKYPSWREIQKYFEHVESKLHLKKDIQFNSCVVAATFEDDASQWRVKTHDGVERTARNFIICTGFASKAYIPAFKGLNTFAGISCHTSRWPHEDIDFHGKKVGIVGNGSSGLQVIQEVAPIVKHLTVFQRSPTYALPMRQRKLDKTDQDKSKYSDLFELRKTTFAGIEREFNPKCAADVSPEERQEFFEELWEEGDIIMNKESNQHAYEFWRSKVLPRIKDPKKAEILAPKKKPYFFSTKRATLEQRYYEVYNQDNVESVDAKANPIKEVVPNGVITGDGKLHELDILILATGFDSVTGGILAIDIHGSNGQSLKSKWEKGTWTNMGLTTAGFPNIFFLYGPQGPTSFCNGPTCAEIQGNWIADVMDYLKKNGFKQLDSTAEAEAEWRQLTNGIGDTTLLPFTASEYMGTNIPGKPKEMLNYLGGLPDYVKRITSAVDLGFPGFTLQ</sequence>
<reference evidence="8 9" key="1">
    <citation type="journal article" date="2016" name="Nat. Commun.">
        <title>Ectomycorrhizal ecology is imprinted in the genome of the dominant symbiotic fungus Cenococcum geophilum.</title>
        <authorList>
            <consortium name="DOE Joint Genome Institute"/>
            <person name="Peter M."/>
            <person name="Kohler A."/>
            <person name="Ohm R.A."/>
            <person name="Kuo A."/>
            <person name="Krutzmann J."/>
            <person name="Morin E."/>
            <person name="Arend M."/>
            <person name="Barry K.W."/>
            <person name="Binder M."/>
            <person name="Choi C."/>
            <person name="Clum A."/>
            <person name="Copeland A."/>
            <person name="Grisel N."/>
            <person name="Haridas S."/>
            <person name="Kipfer T."/>
            <person name="LaButti K."/>
            <person name="Lindquist E."/>
            <person name="Lipzen A."/>
            <person name="Maire R."/>
            <person name="Meier B."/>
            <person name="Mihaltcheva S."/>
            <person name="Molinier V."/>
            <person name="Murat C."/>
            <person name="Poggeler S."/>
            <person name="Quandt C.A."/>
            <person name="Sperisen C."/>
            <person name="Tritt A."/>
            <person name="Tisserant E."/>
            <person name="Crous P.W."/>
            <person name="Henrissat B."/>
            <person name="Nehls U."/>
            <person name="Egli S."/>
            <person name="Spatafora J.W."/>
            <person name="Grigoriev I.V."/>
            <person name="Martin F.M."/>
        </authorList>
    </citation>
    <scope>NUCLEOTIDE SEQUENCE [LARGE SCALE GENOMIC DNA]</scope>
    <source>
        <strain evidence="8 9">CBS 207.34</strain>
    </source>
</reference>
<evidence type="ECO:0000256" key="1">
    <source>
        <dbReference type="ARBA" id="ARBA00001974"/>
    </source>
</evidence>
<dbReference type="OrthoDB" id="66881at2759"/>
<proteinExistence type="inferred from homology"/>
<evidence type="ECO:0000256" key="5">
    <source>
        <dbReference type="ARBA" id="ARBA00022857"/>
    </source>
</evidence>
<evidence type="ECO:0000256" key="7">
    <source>
        <dbReference type="ARBA" id="ARBA00023033"/>
    </source>
</evidence>
<gene>
    <name evidence="8" type="ORF">AOQ84DRAFT_418596</name>
</gene>
<dbReference type="InterPro" id="IPR036188">
    <property type="entry name" value="FAD/NAD-bd_sf"/>
</dbReference>
<comment type="cofactor">
    <cofactor evidence="1">
        <name>FAD</name>
        <dbReference type="ChEBI" id="CHEBI:57692"/>
    </cofactor>
</comment>
<dbReference type="SUPFAM" id="SSF51905">
    <property type="entry name" value="FAD/NAD(P)-binding domain"/>
    <property type="match status" value="2"/>
</dbReference>
<keyword evidence="7 8" id="KW-0503">Monooxygenase</keyword>
<keyword evidence="5" id="KW-0521">NADP</keyword>
<dbReference type="Proteomes" id="UP000250140">
    <property type="component" value="Unassembled WGS sequence"/>
</dbReference>
<evidence type="ECO:0000256" key="4">
    <source>
        <dbReference type="ARBA" id="ARBA00022827"/>
    </source>
</evidence>
<dbReference type="PROSITE" id="PS51257">
    <property type="entry name" value="PROKAR_LIPOPROTEIN"/>
    <property type="match status" value="1"/>
</dbReference>
<keyword evidence="6" id="KW-0560">Oxidoreductase</keyword>
<dbReference type="Pfam" id="PF00743">
    <property type="entry name" value="FMO-like"/>
    <property type="match status" value="1"/>
</dbReference>
<dbReference type="GO" id="GO:0050661">
    <property type="term" value="F:NADP binding"/>
    <property type="evidence" value="ECO:0007669"/>
    <property type="project" value="InterPro"/>
</dbReference>